<dbReference type="GeneID" id="78373192"/>
<keyword evidence="2 4" id="KW-0560">Oxidoreductase</keyword>
<dbReference type="EC" id="1.1.1.100" evidence="4"/>
<dbReference type="eggNOG" id="COG1028">
    <property type="taxonomic scope" value="Bacteria"/>
</dbReference>
<evidence type="ECO:0000313" key="5">
    <source>
        <dbReference type="Proteomes" id="UP000032336"/>
    </source>
</evidence>
<reference evidence="4 5" key="1">
    <citation type="submission" date="2015-01" db="EMBL/GenBank/DDBJ databases">
        <title>Draft genome of the acidophilic iron oxidizer Ferrimicrobium acidiphilum strain T23.</title>
        <authorList>
            <person name="Poehlein A."/>
            <person name="Eisen S."/>
            <person name="Schloemann M."/>
            <person name="Johnson B.D."/>
            <person name="Daniel R."/>
            <person name="Muehling M."/>
        </authorList>
    </citation>
    <scope>NUCLEOTIDE SEQUENCE [LARGE SCALE GENOMIC DNA]</scope>
    <source>
        <strain evidence="4 5">T23</strain>
    </source>
</reference>
<dbReference type="RefSeq" id="WP_035391127.1">
    <property type="nucleotide sequence ID" value="NZ_JQKF01000038.1"/>
</dbReference>
<dbReference type="EMBL" id="JXUW01000021">
    <property type="protein sequence ID" value="KJE76136.1"/>
    <property type="molecule type" value="Genomic_DNA"/>
</dbReference>
<dbReference type="PANTHER" id="PTHR43639">
    <property type="entry name" value="OXIDOREDUCTASE, SHORT-CHAIN DEHYDROGENASE/REDUCTASE FAMILY (AFU_ORTHOLOGUE AFUA_5G02870)"/>
    <property type="match status" value="1"/>
</dbReference>
<dbReference type="InterPro" id="IPR020904">
    <property type="entry name" value="Sc_DH/Rdtase_CS"/>
</dbReference>
<dbReference type="OrthoDB" id="4535149at2"/>
<sequence length="259" mass="26964">MTDSAQERSPLAIVTGGARGIGLACVQALASTGYQVVAIDVPTDSSMPYSLSTNNDLAAISNHNIHPIACDVRDSEALTSHVQQLTRRWGSIQLVVACAGVLAGSTSSLELDREQAQEIFDVDYWGVTYLASATMESLRQTRGSFIAISSAAGVRGLPQLGHYCAAKHAVHGFLAALAREEISKGVRINIVAPGSTDTALLAATAQVYQLNSANEFLAQQLDPTLNTPADVAAVVAFLASDAASGINGAIIPVDRGFIG</sequence>
<dbReference type="AlphaFoldDB" id="A0A0D8FSL6"/>
<gene>
    <name evidence="4" type="primary">fabG11</name>
    <name evidence="4" type="ORF">FEAC_21180</name>
</gene>
<evidence type="ECO:0000256" key="1">
    <source>
        <dbReference type="ARBA" id="ARBA00006484"/>
    </source>
</evidence>
<dbReference type="PROSITE" id="PS00061">
    <property type="entry name" value="ADH_SHORT"/>
    <property type="match status" value="1"/>
</dbReference>
<dbReference type="SUPFAM" id="SSF51735">
    <property type="entry name" value="NAD(P)-binding Rossmann-fold domains"/>
    <property type="match status" value="1"/>
</dbReference>
<dbReference type="Gene3D" id="3.40.50.720">
    <property type="entry name" value="NAD(P)-binding Rossmann-like Domain"/>
    <property type="match status" value="1"/>
</dbReference>
<feature type="domain" description="Ketoreductase" evidence="3">
    <location>
        <begin position="10"/>
        <end position="196"/>
    </location>
</feature>
<dbReference type="InterPro" id="IPR002347">
    <property type="entry name" value="SDR_fam"/>
</dbReference>
<dbReference type="GO" id="GO:0004316">
    <property type="term" value="F:3-oxoacyl-[acyl-carrier-protein] reductase (NADPH) activity"/>
    <property type="evidence" value="ECO:0007669"/>
    <property type="project" value="UniProtKB-EC"/>
</dbReference>
<dbReference type="PANTHER" id="PTHR43639:SF1">
    <property type="entry name" value="SHORT-CHAIN DEHYDROGENASE_REDUCTASE FAMILY PROTEIN"/>
    <property type="match status" value="1"/>
</dbReference>
<dbReference type="InterPro" id="IPR057326">
    <property type="entry name" value="KR_dom"/>
</dbReference>
<evidence type="ECO:0000313" key="4">
    <source>
        <dbReference type="EMBL" id="KJE76136.1"/>
    </source>
</evidence>
<dbReference type="SMART" id="SM00822">
    <property type="entry name" value="PKS_KR"/>
    <property type="match status" value="1"/>
</dbReference>
<protein>
    <submittedName>
        <fullName evidence="4">3-oxoacyl-[acyl-carrier-protein] reductase FabG1</fullName>
        <ecNumber evidence="4">1.1.1.100</ecNumber>
    </submittedName>
</protein>
<dbReference type="InterPro" id="IPR036291">
    <property type="entry name" value="NAD(P)-bd_dom_sf"/>
</dbReference>
<organism evidence="4 5">
    <name type="scientific">Ferrimicrobium acidiphilum DSM 19497</name>
    <dbReference type="NCBI Taxonomy" id="1121877"/>
    <lineage>
        <taxon>Bacteria</taxon>
        <taxon>Bacillati</taxon>
        <taxon>Actinomycetota</taxon>
        <taxon>Acidimicrobiia</taxon>
        <taxon>Acidimicrobiales</taxon>
        <taxon>Acidimicrobiaceae</taxon>
        <taxon>Ferrimicrobium</taxon>
    </lineage>
</organism>
<evidence type="ECO:0000256" key="2">
    <source>
        <dbReference type="ARBA" id="ARBA00023002"/>
    </source>
</evidence>
<dbReference type="CDD" id="cd05233">
    <property type="entry name" value="SDR_c"/>
    <property type="match status" value="1"/>
</dbReference>
<accession>A0A0D8FSL6</accession>
<dbReference type="STRING" id="1121877.FEAC_21180"/>
<dbReference type="PRINTS" id="PR00081">
    <property type="entry name" value="GDHRDH"/>
</dbReference>
<dbReference type="Proteomes" id="UP000032336">
    <property type="component" value="Unassembled WGS sequence"/>
</dbReference>
<dbReference type="Pfam" id="PF13561">
    <property type="entry name" value="adh_short_C2"/>
    <property type="match status" value="1"/>
</dbReference>
<evidence type="ECO:0000259" key="3">
    <source>
        <dbReference type="SMART" id="SM00822"/>
    </source>
</evidence>
<dbReference type="FunFam" id="3.40.50.720:FF:000084">
    <property type="entry name" value="Short-chain dehydrogenase reductase"/>
    <property type="match status" value="1"/>
</dbReference>
<proteinExistence type="inferred from homology"/>
<comment type="caution">
    <text evidence="4">The sequence shown here is derived from an EMBL/GenBank/DDBJ whole genome shotgun (WGS) entry which is preliminary data.</text>
</comment>
<keyword evidence="5" id="KW-1185">Reference proteome</keyword>
<comment type="similarity">
    <text evidence="1">Belongs to the short-chain dehydrogenases/reductases (SDR) family.</text>
</comment>
<name>A0A0D8FSL6_9ACTN</name>